<reference evidence="3" key="1">
    <citation type="submission" date="2022-07" db="EMBL/GenBank/DDBJ databases">
        <authorList>
            <person name="Macas J."/>
            <person name="Novak P."/>
            <person name="Neumann P."/>
        </authorList>
    </citation>
    <scope>NUCLEOTIDE SEQUENCE</scope>
</reference>
<name>A0AAV0EA64_9ASTE</name>
<evidence type="ECO:0000313" key="3">
    <source>
        <dbReference type="EMBL" id="CAH9120757.1"/>
    </source>
</evidence>
<proteinExistence type="predicted"/>
<protein>
    <recommendedName>
        <fullName evidence="2">Retrotransposon Copia-like N-terminal domain-containing protein</fullName>
    </recommendedName>
</protein>
<feature type="region of interest" description="Disordered" evidence="1">
    <location>
        <begin position="1"/>
        <end position="29"/>
    </location>
</feature>
<feature type="compositionally biased region" description="Basic and acidic residues" evidence="1">
    <location>
        <begin position="291"/>
        <end position="308"/>
    </location>
</feature>
<feature type="compositionally biased region" description="Low complexity" evidence="1">
    <location>
        <begin position="12"/>
        <end position="25"/>
    </location>
</feature>
<dbReference type="AlphaFoldDB" id="A0AAV0EA64"/>
<evidence type="ECO:0000259" key="2">
    <source>
        <dbReference type="Pfam" id="PF14244"/>
    </source>
</evidence>
<dbReference type="EMBL" id="CAMAPF010000915">
    <property type="protein sequence ID" value="CAH9120757.1"/>
    <property type="molecule type" value="Genomic_DNA"/>
</dbReference>
<feature type="domain" description="Retrotransposon Copia-like N-terminal" evidence="2">
    <location>
        <begin position="27"/>
        <end position="66"/>
    </location>
</feature>
<dbReference type="Pfam" id="PF14244">
    <property type="entry name" value="Retrotran_gag_3"/>
    <property type="match status" value="1"/>
</dbReference>
<evidence type="ECO:0000313" key="4">
    <source>
        <dbReference type="Proteomes" id="UP001152523"/>
    </source>
</evidence>
<accession>A0AAV0EA64</accession>
<feature type="compositionally biased region" description="Polar residues" evidence="1">
    <location>
        <begin position="332"/>
        <end position="351"/>
    </location>
</feature>
<comment type="caution">
    <text evidence="3">The sequence shown here is derived from an EMBL/GenBank/DDBJ whole genome shotgun (WGS) entry which is preliminary data.</text>
</comment>
<evidence type="ECO:0000256" key="1">
    <source>
        <dbReference type="SAM" id="MobiDB-lite"/>
    </source>
</evidence>
<feature type="region of interest" description="Disordered" evidence="1">
    <location>
        <begin position="282"/>
        <end position="312"/>
    </location>
</feature>
<feature type="region of interest" description="Disordered" evidence="1">
    <location>
        <begin position="332"/>
        <end position="360"/>
    </location>
</feature>
<feature type="compositionally biased region" description="Polar residues" evidence="1">
    <location>
        <begin position="1"/>
        <end position="11"/>
    </location>
</feature>
<dbReference type="PANTHER" id="PTHR34222:SF91">
    <property type="match status" value="1"/>
</dbReference>
<dbReference type="PANTHER" id="PTHR34222">
    <property type="entry name" value="GAG_PRE-INTEGRS DOMAIN-CONTAINING PROTEIN"/>
    <property type="match status" value="1"/>
</dbReference>
<sequence>MTKYGNNVQGFTSSSSTETPQSSSTINSDHFSTQITNHKLNGQNYLQWSQSVRMFICGKSKEDFLSITAAPKEDDPSFKSWKANNNMVMSWLINSMTPDIGENFLLYSTAAEIWEAAGITFSSSENTSEVFETESILHELRQGDMSVTQFFTSLNKLWQKIDLIDTHRWKCPEDEKLFRSIVEKKRVFKFLSGLNKDLDDARGRVLSTKPLPSIREAFSAIRHEESRRKIMMGDASSTAISSDVSALSVSNENYSQATKVNTDRRNNKRPYCDHCHKPGHTKDSCWQIHGKPRDWKPRKNTSDQEHKGNLASSPLFSKEQLDLLQTLFSQSQLNPQGSTSTGNASMVNRGQSLGEDDWQC</sequence>
<keyword evidence="4" id="KW-1185">Reference proteome</keyword>
<dbReference type="InterPro" id="IPR029472">
    <property type="entry name" value="Copia-like_N"/>
</dbReference>
<organism evidence="3 4">
    <name type="scientific">Cuscuta epithymum</name>
    <dbReference type="NCBI Taxonomy" id="186058"/>
    <lineage>
        <taxon>Eukaryota</taxon>
        <taxon>Viridiplantae</taxon>
        <taxon>Streptophyta</taxon>
        <taxon>Embryophyta</taxon>
        <taxon>Tracheophyta</taxon>
        <taxon>Spermatophyta</taxon>
        <taxon>Magnoliopsida</taxon>
        <taxon>eudicotyledons</taxon>
        <taxon>Gunneridae</taxon>
        <taxon>Pentapetalae</taxon>
        <taxon>asterids</taxon>
        <taxon>lamiids</taxon>
        <taxon>Solanales</taxon>
        <taxon>Convolvulaceae</taxon>
        <taxon>Cuscuteae</taxon>
        <taxon>Cuscuta</taxon>
        <taxon>Cuscuta subgen. Cuscuta</taxon>
    </lineage>
</organism>
<gene>
    <name evidence="3" type="ORF">CEPIT_LOCUS23189</name>
</gene>
<dbReference type="Proteomes" id="UP001152523">
    <property type="component" value="Unassembled WGS sequence"/>
</dbReference>